<dbReference type="Gene3D" id="3.40.50.300">
    <property type="entry name" value="P-loop containing nucleotide triphosphate hydrolases"/>
    <property type="match status" value="2"/>
</dbReference>
<dbReference type="PANTHER" id="PTHR32114">
    <property type="entry name" value="ABC TRANSPORTER ABCH.3"/>
    <property type="match status" value="1"/>
</dbReference>
<organism evidence="3 4">
    <name type="scientific">Rhizobium anhuiense</name>
    <dbReference type="NCBI Taxonomy" id="1184720"/>
    <lineage>
        <taxon>Bacteria</taxon>
        <taxon>Pseudomonadati</taxon>
        <taxon>Pseudomonadota</taxon>
        <taxon>Alphaproteobacteria</taxon>
        <taxon>Hyphomicrobiales</taxon>
        <taxon>Rhizobiaceae</taxon>
        <taxon>Rhizobium/Agrobacterium group</taxon>
        <taxon>Rhizobium</taxon>
    </lineage>
</organism>
<dbReference type="PANTHER" id="PTHR32114:SF2">
    <property type="entry name" value="ABC TRANSPORTER ABCH.3"/>
    <property type="match status" value="1"/>
</dbReference>
<reference evidence="3 4" key="1">
    <citation type="submission" date="2017-09" db="EMBL/GenBank/DDBJ databases">
        <title>Comparative genomics of rhizobia isolated from Phaseolus vulgaris in China.</title>
        <authorList>
            <person name="Tong W."/>
        </authorList>
    </citation>
    <scope>NUCLEOTIDE SEQUENCE [LARGE SCALE GENOMIC DNA]</scope>
    <source>
        <strain evidence="3 4">Y27</strain>
    </source>
</reference>
<feature type="domain" description="Rad50/SbcC-type AAA" evidence="2">
    <location>
        <begin position="5"/>
        <end position="329"/>
    </location>
</feature>
<proteinExistence type="predicted"/>
<feature type="coiled-coil region" evidence="1">
    <location>
        <begin position="397"/>
        <end position="431"/>
    </location>
</feature>
<dbReference type="InterPro" id="IPR038729">
    <property type="entry name" value="Rad50/SbcC_AAA"/>
</dbReference>
<dbReference type="SUPFAM" id="SSF52540">
    <property type="entry name" value="P-loop containing nucleoside triphosphate hydrolases"/>
    <property type="match status" value="1"/>
</dbReference>
<evidence type="ECO:0000259" key="2">
    <source>
        <dbReference type="Pfam" id="PF13476"/>
    </source>
</evidence>
<protein>
    <recommendedName>
        <fullName evidence="2">Rad50/SbcC-type AAA domain-containing protein</fullName>
    </recommendedName>
</protein>
<dbReference type="InterPro" id="IPR027417">
    <property type="entry name" value="P-loop_NTPase"/>
</dbReference>
<sequence>MRLRSVTIEGFRGFSRKVTIDLDADVIILQGPNGVGKTSLLDAVLWALTGKIERFGDRGSPISLYAREGIARVSLDIGTDNQKVTIARSSDGERDSLRLNVGDQMVEGAPAEARLSEILLPQLRERTQSARAMASVLTRGVYLQQDLVRQFIDTDKPSDRFQLISEVIGAGVVLELQGTLEKSRLQWAKSTTAIRKERLEPLEIQAARLDDQLARLETTSLSEGFDARATAKDFYDDIVRAVGRSRISLDVPPVTSGELDRLLKEIASERSSLEREYATVRSLLEENLRLRNSEREEVTLIASLENQENEKLDSLRQCEEQLNVIIEEQNRLQQRRLAEKDRLARLATMAQMAITELAGPCPVCQQSHDQESTLLHLQDLIKNAAAYRSDDDGAGDLNEVNVRRNMLTAELEELRSKLRSVRARQQDAETRQSLFETRLMDLGMANDERVAETLSIRATVLEQQIQTVALAQARGEDLTLQIVRVGEERRRSELDKEKIELHARIKSLNEEIARLEKTHALAGSIIDALRRASLEVTRQQIEGLQPLFQRIYSRIDPHPTFRLTQITAAMERGKGLLNAGVSDPDQGATIHDALPLLSSSQLNAFAVSLFLALNLGLPSLKLDLTMLDDPLQSLDAINLLGLVDVLRRFRQHRQIIVSTHEPKLLGLLQRKMRPVREGERMLTMFFDSWTTDGPVYRSVSAGYEPDTLRVLAA</sequence>
<feature type="coiled-coil region" evidence="1">
    <location>
        <begin position="491"/>
        <end position="518"/>
    </location>
</feature>
<keyword evidence="1" id="KW-0175">Coiled coil</keyword>
<evidence type="ECO:0000256" key="1">
    <source>
        <dbReference type="SAM" id="Coils"/>
    </source>
</evidence>
<dbReference type="Proteomes" id="UP000219972">
    <property type="component" value="Unassembled WGS sequence"/>
</dbReference>
<evidence type="ECO:0000313" key="3">
    <source>
        <dbReference type="EMBL" id="PDS48490.1"/>
    </source>
</evidence>
<dbReference type="EMBL" id="NWSL01000026">
    <property type="protein sequence ID" value="PDS48490.1"/>
    <property type="molecule type" value="Genomic_DNA"/>
</dbReference>
<name>A0ABX4J001_9HYPH</name>
<feature type="coiled-coil region" evidence="1">
    <location>
        <begin position="290"/>
        <end position="335"/>
    </location>
</feature>
<keyword evidence="4" id="KW-1185">Reference proteome</keyword>
<comment type="caution">
    <text evidence="3">The sequence shown here is derived from an EMBL/GenBank/DDBJ whole genome shotgun (WGS) entry which is preliminary data.</text>
</comment>
<evidence type="ECO:0000313" key="4">
    <source>
        <dbReference type="Proteomes" id="UP000219972"/>
    </source>
</evidence>
<dbReference type="Pfam" id="PF13476">
    <property type="entry name" value="AAA_23"/>
    <property type="match status" value="1"/>
</dbReference>
<accession>A0ABX4J001</accession>
<gene>
    <name evidence="3" type="ORF">CO662_28770</name>
</gene>
<dbReference type="RefSeq" id="WP_097544718.1">
    <property type="nucleotide sequence ID" value="NZ_NWSL01000026.1"/>
</dbReference>